<evidence type="ECO:0000313" key="8">
    <source>
        <dbReference type="Proteomes" id="UP001295740"/>
    </source>
</evidence>
<evidence type="ECO:0000256" key="2">
    <source>
        <dbReference type="ARBA" id="ARBA00022692"/>
    </source>
</evidence>
<feature type="transmembrane region" description="Helical" evidence="6">
    <location>
        <begin position="133"/>
        <end position="153"/>
    </location>
</feature>
<dbReference type="InterPro" id="IPR007568">
    <property type="entry name" value="RTA1"/>
</dbReference>
<organism evidence="7 8">
    <name type="scientific">Anthostomella pinea</name>
    <dbReference type="NCBI Taxonomy" id="933095"/>
    <lineage>
        <taxon>Eukaryota</taxon>
        <taxon>Fungi</taxon>
        <taxon>Dikarya</taxon>
        <taxon>Ascomycota</taxon>
        <taxon>Pezizomycotina</taxon>
        <taxon>Sordariomycetes</taxon>
        <taxon>Xylariomycetidae</taxon>
        <taxon>Xylariales</taxon>
        <taxon>Xylariaceae</taxon>
        <taxon>Anthostomella</taxon>
    </lineage>
</organism>
<gene>
    <name evidence="7" type="ORF">KHLLAP_LOCUS2011</name>
</gene>
<feature type="transmembrane region" description="Helical" evidence="6">
    <location>
        <begin position="90"/>
        <end position="112"/>
    </location>
</feature>
<evidence type="ECO:0000256" key="3">
    <source>
        <dbReference type="ARBA" id="ARBA00022989"/>
    </source>
</evidence>
<comment type="caution">
    <text evidence="7">The sequence shown here is derived from an EMBL/GenBank/DDBJ whole genome shotgun (WGS) entry which is preliminary data.</text>
</comment>
<evidence type="ECO:0000256" key="6">
    <source>
        <dbReference type="SAM" id="Phobius"/>
    </source>
</evidence>
<feature type="transmembrane region" description="Helical" evidence="6">
    <location>
        <begin position="33"/>
        <end position="51"/>
    </location>
</feature>
<protein>
    <submittedName>
        <fullName evidence="7">Uu.00g043960.m01.CDS01</fullName>
    </submittedName>
</protein>
<sequence length="375" mass="40553">MSDRDVTLSSCSFDSRSTTDSPYGYRPSASGNAIFAIIYVLALVGCLAYSIPGRKWPAFGIPICVACVFEAVGFGIRLGSSFDPWDVRLFAVSTAFTAVAPAFVAAGLYSTLNKTVSILGVEHSLINPARYPWLIGIDATGVVIQLVGIIVTFADVSTATGLGPNTKKGTPIIAAGTGLQALSLICFHVLFAVVAFQAAVAHRQFGYTTFHSQHGFVTLTRKFKVFLAMLIVSSICLLARAVFQTTLLGAGFGSNIARIEALFLAFNGFLVAEPIIGLVIAHPASYLQDGVKQKRRNRSAQISQMVAAPRDGHSKRSRSTQYFARLQEAFSLAPYPLRLRRLLEIYKDQFQCLEVITPRISLVSQTEMTASSLHL</sequence>
<feature type="transmembrane region" description="Helical" evidence="6">
    <location>
        <begin position="263"/>
        <end position="287"/>
    </location>
</feature>
<feature type="compositionally biased region" description="Polar residues" evidence="5">
    <location>
        <begin position="7"/>
        <end position="21"/>
    </location>
</feature>
<dbReference type="PANTHER" id="PTHR31465:SF7">
    <property type="entry name" value="SPHINGOID LONG-CHAIN BASE TRANSPORTER RSB1"/>
    <property type="match status" value="1"/>
</dbReference>
<dbReference type="EMBL" id="CAUWAG010000003">
    <property type="protein sequence ID" value="CAJ2501543.1"/>
    <property type="molecule type" value="Genomic_DNA"/>
</dbReference>
<evidence type="ECO:0000256" key="5">
    <source>
        <dbReference type="SAM" id="MobiDB-lite"/>
    </source>
</evidence>
<accession>A0AAI8YEE4</accession>
<keyword evidence="4 6" id="KW-0472">Membrane</keyword>
<feature type="region of interest" description="Disordered" evidence="5">
    <location>
        <begin position="297"/>
        <end position="316"/>
    </location>
</feature>
<dbReference type="Proteomes" id="UP001295740">
    <property type="component" value="Unassembled WGS sequence"/>
</dbReference>
<keyword evidence="8" id="KW-1185">Reference proteome</keyword>
<evidence type="ECO:0000256" key="1">
    <source>
        <dbReference type="ARBA" id="ARBA00004141"/>
    </source>
</evidence>
<dbReference type="PANTHER" id="PTHR31465">
    <property type="entry name" value="PROTEIN RTA1-RELATED"/>
    <property type="match status" value="1"/>
</dbReference>
<reference evidence="7" key="1">
    <citation type="submission" date="2023-10" db="EMBL/GenBank/DDBJ databases">
        <authorList>
            <person name="Hackl T."/>
        </authorList>
    </citation>
    <scope>NUCLEOTIDE SEQUENCE</scope>
</reference>
<dbReference type="AlphaFoldDB" id="A0AAI8YEE4"/>
<comment type="subcellular location">
    <subcellularLocation>
        <location evidence="1">Membrane</location>
        <topology evidence="1">Multi-pass membrane protein</topology>
    </subcellularLocation>
</comment>
<feature type="transmembrane region" description="Helical" evidence="6">
    <location>
        <begin position="223"/>
        <end position="243"/>
    </location>
</feature>
<name>A0AAI8YEE4_9PEZI</name>
<feature type="region of interest" description="Disordered" evidence="5">
    <location>
        <begin position="1"/>
        <end position="22"/>
    </location>
</feature>
<keyword evidence="2 6" id="KW-0812">Transmembrane</keyword>
<dbReference type="GO" id="GO:0005886">
    <property type="term" value="C:plasma membrane"/>
    <property type="evidence" value="ECO:0007669"/>
    <property type="project" value="TreeGrafter"/>
</dbReference>
<feature type="transmembrane region" description="Helical" evidence="6">
    <location>
        <begin position="173"/>
        <end position="202"/>
    </location>
</feature>
<dbReference type="GO" id="GO:0000324">
    <property type="term" value="C:fungal-type vacuole"/>
    <property type="evidence" value="ECO:0007669"/>
    <property type="project" value="TreeGrafter"/>
</dbReference>
<feature type="transmembrane region" description="Helical" evidence="6">
    <location>
        <begin position="58"/>
        <end position="78"/>
    </location>
</feature>
<dbReference type="Pfam" id="PF04479">
    <property type="entry name" value="RTA1"/>
    <property type="match status" value="1"/>
</dbReference>
<keyword evidence="3 6" id="KW-1133">Transmembrane helix</keyword>
<evidence type="ECO:0000256" key="4">
    <source>
        <dbReference type="ARBA" id="ARBA00023136"/>
    </source>
</evidence>
<evidence type="ECO:0000313" key="7">
    <source>
        <dbReference type="EMBL" id="CAJ2501543.1"/>
    </source>
</evidence>
<proteinExistence type="predicted"/>